<dbReference type="AlphaFoldDB" id="A0A6C2YUJ6"/>
<sequence>MKSLAFWTMCLLGSGSWVVAAEPIALTAETRVKLQTIAFQAAREGDVATLREYLAVKMPLNETNSRGDTLLIVAAYQGQASAVEWLLKQPGIEIDRRNRMGLTALTAATFKGEVGIAKQLLAAKADVNLANGTGQTALMFAALAGRTEMVKLLLDSGAQAGARDRLGNTPLTLAQSQGATEIVALLQAHLTR</sequence>
<dbReference type="PANTHER" id="PTHR24173:SF74">
    <property type="entry name" value="ANKYRIN REPEAT DOMAIN-CONTAINING PROTEIN 16"/>
    <property type="match status" value="1"/>
</dbReference>
<feature type="repeat" description="ANK" evidence="3">
    <location>
        <begin position="100"/>
        <end position="132"/>
    </location>
</feature>
<dbReference type="InParanoid" id="A0A6C2YUJ6"/>
<evidence type="ECO:0000256" key="1">
    <source>
        <dbReference type="ARBA" id="ARBA00022737"/>
    </source>
</evidence>
<protein>
    <submittedName>
        <fullName evidence="5">Uncharacterized protein</fullName>
    </submittedName>
</protein>
<evidence type="ECO:0000256" key="2">
    <source>
        <dbReference type="ARBA" id="ARBA00023043"/>
    </source>
</evidence>
<dbReference type="RefSeq" id="WP_162660064.1">
    <property type="nucleotide sequence ID" value="NZ_LR593887.1"/>
</dbReference>
<dbReference type="Proteomes" id="UP000464378">
    <property type="component" value="Chromosome"/>
</dbReference>
<dbReference type="SUPFAM" id="SSF48403">
    <property type="entry name" value="Ankyrin repeat"/>
    <property type="match status" value="1"/>
</dbReference>
<organism evidence="5">
    <name type="scientific">Tuwongella immobilis</name>
    <dbReference type="NCBI Taxonomy" id="692036"/>
    <lineage>
        <taxon>Bacteria</taxon>
        <taxon>Pseudomonadati</taxon>
        <taxon>Planctomycetota</taxon>
        <taxon>Planctomycetia</taxon>
        <taxon>Gemmatales</taxon>
        <taxon>Gemmataceae</taxon>
        <taxon>Tuwongella</taxon>
    </lineage>
</organism>
<keyword evidence="6" id="KW-1185">Reference proteome</keyword>
<proteinExistence type="predicted"/>
<dbReference type="InterPro" id="IPR036770">
    <property type="entry name" value="Ankyrin_rpt-contain_sf"/>
</dbReference>
<dbReference type="PROSITE" id="PS50297">
    <property type="entry name" value="ANK_REP_REGION"/>
    <property type="match status" value="1"/>
</dbReference>
<accession>A0A6C2YUJ6</accession>
<dbReference type="Pfam" id="PF12796">
    <property type="entry name" value="Ank_2"/>
    <property type="match status" value="1"/>
</dbReference>
<dbReference type="SMART" id="SM00248">
    <property type="entry name" value="ANK"/>
    <property type="match status" value="3"/>
</dbReference>
<gene>
    <name evidence="5" type="ORF">GMBLW1_41320</name>
</gene>
<dbReference type="KEGG" id="tim:GMBLW1_41320"/>
<keyword evidence="2 3" id="KW-0040">ANK repeat</keyword>
<evidence type="ECO:0000313" key="5">
    <source>
        <dbReference type="EMBL" id="VIP05061.1"/>
    </source>
</evidence>
<dbReference type="PANTHER" id="PTHR24173">
    <property type="entry name" value="ANKYRIN REPEAT CONTAINING"/>
    <property type="match status" value="1"/>
</dbReference>
<dbReference type="Gene3D" id="1.25.40.20">
    <property type="entry name" value="Ankyrin repeat-containing domain"/>
    <property type="match status" value="2"/>
</dbReference>
<evidence type="ECO:0000313" key="6">
    <source>
        <dbReference type="Proteomes" id="UP000464378"/>
    </source>
</evidence>
<evidence type="ECO:0000256" key="4">
    <source>
        <dbReference type="SAM" id="SignalP"/>
    </source>
</evidence>
<feature type="chain" id="PRO_5036172878" evidence="4">
    <location>
        <begin position="21"/>
        <end position="192"/>
    </location>
</feature>
<dbReference type="Pfam" id="PF13637">
    <property type="entry name" value="Ank_4"/>
    <property type="match status" value="1"/>
</dbReference>
<feature type="signal peptide" evidence="4">
    <location>
        <begin position="1"/>
        <end position="20"/>
    </location>
</feature>
<dbReference type="EMBL" id="LR593887">
    <property type="protein sequence ID" value="VTS07478.1"/>
    <property type="molecule type" value="Genomic_DNA"/>
</dbReference>
<reference evidence="5" key="1">
    <citation type="submission" date="2019-04" db="EMBL/GenBank/DDBJ databases">
        <authorList>
            <consortium name="Science for Life Laboratories"/>
        </authorList>
    </citation>
    <scope>NUCLEOTIDE SEQUENCE</scope>
    <source>
        <strain evidence="5">MBLW1</strain>
    </source>
</reference>
<name>A0A6C2YUJ6_9BACT</name>
<dbReference type="PROSITE" id="PS50088">
    <property type="entry name" value="ANK_REPEAT"/>
    <property type="match status" value="2"/>
</dbReference>
<evidence type="ECO:0000256" key="3">
    <source>
        <dbReference type="PROSITE-ProRule" id="PRU00023"/>
    </source>
</evidence>
<dbReference type="InterPro" id="IPR002110">
    <property type="entry name" value="Ankyrin_rpt"/>
</dbReference>
<keyword evidence="1" id="KW-0677">Repeat</keyword>
<dbReference type="EMBL" id="LR586016">
    <property type="protein sequence ID" value="VIP05061.1"/>
    <property type="molecule type" value="Genomic_DNA"/>
</dbReference>
<keyword evidence="4" id="KW-0732">Signal</keyword>
<feature type="repeat" description="ANK" evidence="3">
    <location>
        <begin position="133"/>
        <end position="165"/>
    </location>
</feature>